<dbReference type="RefSeq" id="WP_053371096.1">
    <property type="nucleotide sequence ID" value="NZ_KQ435292.1"/>
</dbReference>
<dbReference type="PATRIC" id="fig|1350482.3.peg.3100"/>
<keyword evidence="1" id="KW-0812">Transmembrane</keyword>
<comment type="caution">
    <text evidence="2">The sequence shown here is derived from an EMBL/GenBank/DDBJ whole genome shotgun (WGS) entry which is preliminary data.</text>
</comment>
<dbReference type="Proteomes" id="UP000037387">
    <property type="component" value="Unassembled WGS sequence"/>
</dbReference>
<dbReference type="EMBL" id="ATNL01000011">
    <property type="protein sequence ID" value="KON72579.1"/>
    <property type="molecule type" value="Genomic_DNA"/>
</dbReference>
<proteinExistence type="predicted"/>
<name>A0A0M0F4S3_CELCE</name>
<keyword evidence="3" id="KW-1185">Reference proteome</keyword>
<evidence type="ECO:0000313" key="2">
    <source>
        <dbReference type="EMBL" id="KON72579.1"/>
    </source>
</evidence>
<feature type="transmembrane region" description="Helical" evidence="1">
    <location>
        <begin position="6"/>
        <end position="28"/>
    </location>
</feature>
<protein>
    <submittedName>
        <fullName evidence="2">Uncharacterized protein</fullName>
    </submittedName>
</protein>
<keyword evidence="1" id="KW-1133">Transmembrane helix</keyword>
<evidence type="ECO:0000256" key="1">
    <source>
        <dbReference type="SAM" id="Phobius"/>
    </source>
</evidence>
<organism evidence="2 3">
    <name type="scientific">Cellulosimicrobium cellulans F16</name>
    <dbReference type="NCBI Taxonomy" id="1350482"/>
    <lineage>
        <taxon>Bacteria</taxon>
        <taxon>Bacillati</taxon>
        <taxon>Actinomycetota</taxon>
        <taxon>Actinomycetes</taxon>
        <taxon>Micrococcales</taxon>
        <taxon>Promicromonosporaceae</taxon>
        <taxon>Cellulosimicrobium</taxon>
    </lineage>
</organism>
<sequence length="94" mass="10228">MWLIFVIVLYVAAAVLPFMGLWGIFAGAREEAAARAAKIAERDHDLPTLGDSSDMILAAWSLPQKSLDRARRDLWLIGIGLGAGCVASIWSLFL</sequence>
<gene>
    <name evidence="2" type="ORF">M768_13815</name>
</gene>
<reference evidence="2 3" key="1">
    <citation type="journal article" date="2015" name="Sci. Rep.">
        <title>Functional and structural properties of a novel cellulosome-like multienzyme complex: efficient glycoside hydrolysis of water-insoluble 7-xylosyl-10-deacetylpaclitaxel.</title>
        <authorList>
            <person name="Dou T.Y."/>
            <person name="Luan H.W."/>
            <person name="Ge G.B."/>
            <person name="Dong M.M."/>
            <person name="Zou H.F."/>
            <person name="He Y.Q."/>
            <person name="Cui P."/>
            <person name="Wang J.Y."/>
            <person name="Hao D.C."/>
            <person name="Yang S.L."/>
            <person name="Yang L."/>
        </authorList>
    </citation>
    <scope>NUCLEOTIDE SEQUENCE [LARGE SCALE GENOMIC DNA]</scope>
    <source>
        <strain evidence="2 3">F16</strain>
    </source>
</reference>
<accession>A0A0M0F4S3</accession>
<dbReference type="AlphaFoldDB" id="A0A0M0F4S3"/>
<evidence type="ECO:0000313" key="3">
    <source>
        <dbReference type="Proteomes" id="UP000037387"/>
    </source>
</evidence>
<feature type="transmembrane region" description="Helical" evidence="1">
    <location>
        <begin position="74"/>
        <end position="93"/>
    </location>
</feature>
<keyword evidence="1" id="KW-0472">Membrane</keyword>